<evidence type="ECO:0000256" key="1">
    <source>
        <dbReference type="SAM" id="MobiDB-lite"/>
    </source>
</evidence>
<dbReference type="NCBIfam" id="NF046101">
    <property type="entry name" value="PA3496_fam"/>
    <property type="match status" value="1"/>
</dbReference>
<dbReference type="Proteomes" id="UP000294980">
    <property type="component" value="Unassembled WGS sequence"/>
</dbReference>
<feature type="compositionally biased region" description="Acidic residues" evidence="1">
    <location>
        <begin position="12"/>
        <end position="21"/>
    </location>
</feature>
<dbReference type="InterPro" id="IPR058059">
    <property type="entry name" value="PA3496-like"/>
</dbReference>
<evidence type="ECO:0000313" key="3">
    <source>
        <dbReference type="Proteomes" id="UP000294980"/>
    </source>
</evidence>
<dbReference type="EMBL" id="SLWX01000004">
    <property type="protein sequence ID" value="TCO76695.1"/>
    <property type="molecule type" value="Genomic_DNA"/>
</dbReference>
<sequence length="72" mass="8481">MGDREQLSSADGMDDMYEPALGDVEDDTLETLAPFSTEKQRLAAKRRRAERRLEERRLREELGDYELELEDY</sequence>
<reference evidence="2 3" key="1">
    <citation type="submission" date="2019-03" db="EMBL/GenBank/DDBJ databases">
        <title>Genomic Encyclopedia of Type Strains, Phase IV (KMG-IV): sequencing the most valuable type-strain genomes for metagenomic binning, comparative biology and taxonomic classification.</title>
        <authorList>
            <person name="Goeker M."/>
        </authorList>
    </citation>
    <scope>NUCLEOTIDE SEQUENCE [LARGE SCALE GENOMIC DNA]</scope>
    <source>
        <strain evidence="2 3">DSM 23344</strain>
    </source>
</reference>
<name>A0A4R2LBL8_9GAMM</name>
<proteinExistence type="predicted"/>
<accession>A0A4R2LBL8</accession>
<evidence type="ECO:0000313" key="2">
    <source>
        <dbReference type="EMBL" id="TCO76695.1"/>
    </source>
</evidence>
<dbReference type="AlphaFoldDB" id="A0A4R2LBL8"/>
<protein>
    <submittedName>
        <fullName evidence="2">Uncharacterized protein</fullName>
    </submittedName>
</protein>
<dbReference type="OrthoDB" id="5741155at2"/>
<organism evidence="2 3">
    <name type="scientific">Chromatocurvus halotolerans</name>
    <dbReference type="NCBI Taxonomy" id="1132028"/>
    <lineage>
        <taxon>Bacteria</taxon>
        <taxon>Pseudomonadati</taxon>
        <taxon>Pseudomonadota</taxon>
        <taxon>Gammaproteobacteria</taxon>
        <taxon>Cellvibrionales</taxon>
        <taxon>Halieaceae</taxon>
        <taxon>Chromatocurvus</taxon>
    </lineage>
</organism>
<gene>
    <name evidence="2" type="ORF">EV688_104149</name>
</gene>
<comment type="caution">
    <text evidence="2">The sequence shown here is derived from an EMBL/GenBank/DDBJ whole genome shotgun (WGS) entry which is preliminary data.</text>
</comment>
<dbReference type="RefSeq" id="WP_117314986.1">
    <property type="nucleotide sequence ID" value="NZ_QQSW01000002.1"/>
</dbReference>
<dbReference type="Pfam" id="PF26620">
    <property type="entry name" value="DUF8197"/>
    <property type="match status" value="1"/>
</dbReference>
<dbReference type="InterPro" id="IPR058510">
    <property type="entry name" value="DUF8197"/>
</dbReference>
<feature type="region of interest" description="Disordered" evidence="1">
    <location>
        <begin position="1"/>
        <end position="21"/>
    </location>
</feature>
<keyword evidence="3" id="KW-1185">Reference proteome</keyword>